<dbReference type="PRINTS" id="PR02065">
    <property type="entry name" value="PROTEINDPCD"/>
</dbReference>
<dbReference type="EMBL" id="OU898279">
    <property type="protein sequence ID" value="CAG9833949.1"/>
    <property type="molecule type" value="Genomic_DNA"/>
</dbReference>
<keyword evidence="4" id="KW-1185">Reference proteome</keyword>
<accession>A0A9N9SXF5</accession>
<dbReference type="Pfam" id="PF14913">
    <property type="entry name" value="DPCD"/>
    <property type="match status" value="1"/>
</dbReference>
<sequence length="202" mass="24022">MNEWFIRLQKAKKTCIKQRDLKKVHYELDKGQVMVEEYNIQTGVLTRRAWKRLGKLANEEAWDIEIGDPDPTFLNKEEYSIKESSGQPCITRRNTKKILEWRIRNLPYPIEVYSITVDPDEQCLVVRTSNKKYFKKLPIPDLARLGIRLDQSNVSFTHKFNTLIIVYEKPRSYLNLKNLYMKKLRKLNQKMKEICQIADLAE</sequence>
<evidence type="ECO:0000313" key="4">
    <source>
        <dbReference type="Proteomes" id="UP001153709"/>
    </source>
</evidence>
<proteinExistence type="inferred from homology"/>
<dbReference type="PANTHER" id="PTHR31921">
    <property type="entry name" value="PROTEIN DPCD"/>
    <property type="match status" value="1"/>
</dbReference>
<dbReference type="InterPro" id="IPR026224">
    <property type="entry name" value="DPCD"/>
</dbReference>
<dbReference type="PANTHER" id="PTHR31921:SF1">
    <property type="entry name" value="PROTEIN DPCD"/>
    <property type="match status" value="1"/>
</dbReference>
<evidence type="ECO:0000256" key="2">
    <source>
        <dbReference type="ARBA" id="ARBA00020330"/>
    </source>
</evidence>
<reference evidence="3" key="1">
    <citation type="submission" date="2022-01" db="EMBL/GenBank/DDBJ databases">
        <authorList>
            <person name="King R."/>
        </authorList>
    </citation>
    <scope>NUCLEOTIDE SEQUENCE</scope>
</reference>
<protein>
    <recommendedName>
        <fullName evidence="2">Protein DPCD</fullName>
    </recommendedName>
</protein>
<evidence type="ECO:0000256" key="1">
    <source>
        <dbReference type="ARBA" id="ARBA00010597"/>
    </source>
</evidence>
<gene>
    <name evidence="3" type="ORF">DIABBA_LOCUS7306</name>
</gene>
<comment type="similarity">
    <text evidence="1">Belongs to the DPCD family.</text>
</comment>
<organism evidence="3 4">
    <name type="scientific">Diabrotica balteata</name>
    <name type="common">Banded cucumber beetle</name>
    <dbReference type="NCBI Taxonomy" id="107213"/>
    <lineage>
        <taxon>Eukaryota</taxon>
        <taxon>Metazoa</taxon>
        <taxon>Ecdysozoa</taxon>
        <taxon>Arthropoda</taxon>
        <taxon>Hexapoda</taxon>
        <taxon>Insecta</taxon>
        <taxon>Pterygota</taxon>
        <taxon>Neoptera</taxon>
        <taxon>Endopterygota</taxon>
        <taxon>Coleoptera</taxon>
        <taxon>Polyphaga</taxon>
        <taxon>Cucujiformia</taxon>
        <taxon>Chrysomeloidea</taxon>
        <taxon>Chrysomelidae</taxon>
        <taxon>Galerucinae</taxon>
        <taxon>Diabroticina</taxon>
        <taxon>Diabroticites</taxon>
        <taxon>Diabrotica</taxon>
    </lineage>
</organism>
<dbReference type="Proteomes" id="UP001153709">
    <property type="component" value="Chromosome 4"/>
</dbReference>
<dbReference type="OrthoDB" id="10256139at2759"/>
<name>A0A9N9SXF5_DIABA</name>
<dbReference type="AlphaFoldDB" id="A0A9N9SXF5"/>
<evidence type="ECO:0000313" key="3">
    <source>
        <dbReference type="EMBL" id="CAG9833949.1"/>
    </source>
</evidence>